<feature type="active site" description="Nucleophile; methyl group acceptor from either O6-methylguanine or O4-methylthymine" evidence="13">
    <location>
        <position position="326"/>
    </location>
</feature>
<evidence type="ECO:0000256" key="1">
    <source>
        <dbReference type="ARBA" id="ARBA00001286"/>
    </source>
</evidence>
<dbReference type="Proteomes" id="UP000194641">
    <property type="component" value="Unassembled WGS sequence"/>
</dbReference>
<evidence type="ECO:0000256" key="2">
    <source>
        <dbReference type="ARBA" id="ARBA00022603"/>
    </source>
</evidence>
<dbReference type="GO" id="GO:0003908">
    <property type="term" value="F:methylated-DNA-[protein]-cysteine S-methyltransferase activity"/>
    <property type="evidence" value="ECO:0007669"/>
    <property type="project" value="UniProtKB-EC"/>
</dbReference>
<dbReference type="Gene3D" id="3.30.160.70">
    <property type="entry name" value="Methylated DNA-protein cysteine methyltransferase domain"/>
    <property type="match status" value="1"/>
</dbReference>
<evidence type="ECO:0000256" key="7">
    <source>
        <dbReference type="ARBA" id="ARBA00023015"/>
    </source>
</evidence>
<comment type="catalytic activity">
    <reaction evidence="1">
        <text>a 4-O-methyl-thymidine in DNA + L-cysteinyl-[protein] = a thymidine in DNA + S-methyl-L-cysteinyl-[protein]</text>
        <dbReference type="Rhea" id="RHEA:53428"/>
        <dbReference type="Rhea" id="RHEA-COMP:10131"/>
        <dbReference type="Rhea" id="RHEA-COMP:10132"/>
        <dbReference type="Rhea" id="RHEA-COMP:13555"/>
        <dbReference type="Rhea" id="RHEA-COMP:13556"/>
        <dbReference type="ChEBI" id="CHEBI:29950"/>
        <dbReference type="ChEBI" id="CHEBI:82612"/>
        <dbReference type="ChEBI" id="CHEBI:137386"/>
        <dbReference type="ChEBI" id="CHEBI:137387"/>
        <dbReference type="EC" id="2.1.1.63"/>
    </reaction>
</comment>
<dbReference type="PROSITE" id="PS00374">
    <property type="entry name" value="MGMT"/>
    <property type="match status" value="1"/>
</dbReference>
<dbReference type="GO" id="GO:0008270">
    <property type="term" value="F:zinc ion binding"/>
    <property type="evidence" value="ECO:0007669"/>
    <property type="project" value="InterPro"/>
</dbReference>
<evidence type="ECO:0000256" key="11">
    <source>
        <dbReference type="ARBA" id="ARBA00023204"/>
    </source>
</evidence>
<dbReference type="FunFam" id="1.10.10.10:FF:000410">
    <property type="entry name" value="ADA regulatory protein, putative"/>
    <property type="match status" value="1"/>
</dbReference>
<dbReference type="SUPFAM" id="SSF57884">
    <property type="entry name" value="Ada DNA repair protein, N-terminal domain (N-Ada 10)"/>
    <property type="match status" value="1"/>
</dbReference>
<dbReference type="AlphaFoldDB" id="A0A252AXF0"/>
<dbReference type="PROSITE" id="PS00041">
    <property type="entry name" value="HTH_ARAC_FAMILY_1"/>
    <property type="match status" value="1"/>
</dbReference>
<dbReference type="InterPro" id="IPR036631">
    <property type="entry name" value="MGMT_N_sf"/>
</dbReference>
<dbReference type="Pfam" id="PF12833">
    <property type="entry name" value="HTH_18"/>
    <property type="match status" value="1"/>
</dbReference>
<accession>A0A252AXF0</accession>
<dbReference type="InterPro" id="IPR035451">
    <property type="entry name" value="Ada-like_dom_sf"/>
</dbReference>
<keyword evidence="4 14" id="KW-0479">Metal-binding</keyword>
<dbReference type="RefSeq" id="WP_086658850.1">
    <property type="nucleotide sequence ID" value="NZ_JBJJWX010000009.1"/>
</dbReference>
<dbReference type="InterPro" id="IPR001497">
    <property type="entry name" value="MethylDNA_cys_MeTrfase_AS"/>
</dbReference>
<keyword evidence="2 16" id="KW-0489">Methyltransferase</keyword>
<dbReference type="InterPro" id="IPR036388">
    <property type="entry name" value="WH-like_DNA-bd_sf"/>
</dbReference>
<reference evidence="17" key="1">
    <citation type="submission" date="2014-06" db="EMBL/GenBank/DDBJ databases">
        <authorList>
            <person name="Winans N.J."/>
            <person name="Newell P.D."/>
            <person name="Douglas A.E."/>
        </authorList>
    </citation>
    <scope>NUCLEOTIDE SEQUENCE [LARGE SCALE GENOMIC DNA]</scope>
</reference>
<feature type="binding site" evidence="14">
    <location>
        <position position="42"/>
    </location>
    <ligand>
        <name>Zn(2+)</name>
        <dbReference type="ChEBI" id="CHEBI:29105"/>
    </ligand>
</feature>
<keyword evidence="10" id="KW-0804">Transcription</keyword>
<gene>
    <name evidence="16" type="ORF">HK17_14945</name>
</gene>
<evidence type="ECO:0000256" key="10">
    <source>
        <dbReference type="ARBA" id="ARBA00023163"/>
    </source>
</evidence>
<protein>
    <submittedName>
        <fullName evidence="16">6-O-methylguanine DNA methyltransferase</fullName>
    </submittedName>
</protein>
<keyword evidence="8" id="KW-0238">DNA-binding</keyword>
<feature type="binding site" evidence="14">
    <location>
        <position position="46"/>
    </location>
    <ligand>
        <name>Zn(2+)</name>
        <dbReference type="ChEBI" id="CHEBI:29105"/>
    </ligand>
</feature>
<dbReference type="PANTHER" id="PTHR10815:SF14">
    <property type="entry name" value="BIFUNCTIONAL TRANSCRIPTIONAL ACTIVATOR_DNA REPAIR ENZYME ADA"/>
    <property type="match status" value="1"/>
</dbReference>
<evidence type="ECO:0000256" key="14">
    <source>
        <dbReference type="PIRSR" id="PIRSR000409-3"/>
    </source>
</evidence>
<feature type="binding site" evidence="14">
    <location>
        <position position="76"/>
    </location>
    <ligand>
        <name>Zn(2+)</name>
        <dbReference type="ChEBI" id="CHEBI:29105"/>
    </ligand>
</feature>
<keyword evidence="3 16" id="KW-0808">Transferase</keyword>
<dbReference type="EMBL" id="JOPA01000006">
    <property type="protein sequence ID" value="OUI96064.1"/>
    <property type="molecule type" value="Genomic_DNA"/>
</dbReference>
<dbReference type="Pfam" id="PF01035">
    <property type="entry name" value="DNA_binding_1"/>
    <property type="match status" value="1"/>
</dbReference>
<comment type="caution">
    <text evidence="16">The sequence shown here is derived from an EMBL/GenBank/DDBJ whole genome shotgun (WGS) entry which is preliminary data.</text>
</comment>
<dbReference type="SMART" id="SM00342">
    <property type="entry name" value="HTH_ARAC"/>
    <property type="match status" value="1"/>
</dbReference>
<dbReference type="NCBIfam" id="NF011964">
    <property type="entry name" value="PRK15435.1"/>
    <property type="match status" value="1"/>
</dbReference>
<dbReference type="CDD" id="cd06445">
    <property type="entry name" value="ATase"/>
    <property type="match status" value="1"/>
</dbReference>
<evidence type="ECO:0000313" key="17">
    <source>
        <dbReference type="Proteomes" id="UP000194641"/>
    </source>
</evidence>
<evidence type="ECO:0000256" key="4">
    <source>
        <dbReference type="ARBA" id="ARBA00022723"/>
    </source>
</evidence>
<dbReference type="Gene3D" id="1.10.10.10">
    <property type="entry name" value="Winged helix-like DNA-binding domain superfamily/Winged helix DNA-binding domain"/>
    <property type="match status" value="1"/>
</dbReference>
<organism evidence="16 17">
    <name type="scientific">Acetobacter indonesiensis</name>
    <dbReference type="NCBI Taxonomy" id="104101"/>
    <lineage>
        <taxon>Bacteria</taxon>
        <taxon>Pseudomonadati</taxon>
        <taxon>Pseudomonadota</taxon>
        <taxon>Alphaproteobacteria</taxon>
        <taxon>Acetobacterales</taxon>
        <taxon>Acetobacteraceae</taxon>
        <taxon>Acetobacter</taxon>
    </lineage>
</organism>
<keyword evidence="5" id="KW-0227">DNA damage</keyword>
<dbReference type="PROSITE" id="PS01124">
    <property type="entry name" value="HTH_ARAC_FAMILY_2"/>
    <property type="match status" value="1"/>
</dbReference>
<keyword evidence="7" id="KW-0805">Transcription regulation</keyword>
<dbReference type="InterPro" id="IPR016221">
    <property type="entry name" value="Bifunct_regulatory_prot_Ada"/>
</dbReference>
<proteinExistence type="predicted"/>
<dbReference type="InterPro" id="IPR004026">
    <property type="entry name" value="Ada_DNA_repair_Zn-bd"/>
</dbReference>
<name>A0A252AXF0_9PROT</name>
<dbReference type="GO" id="GO:0006281">
    <property type="term" value="P:DNA repair"/>
    <property type="evidence" value="ECO:0007669"/>
    <property type="project" value="UniProtKB-KW"/>
</dbReference>
<dbReference type="SUPFAM" id="SSF46767">
    <property type="entry name" value="Methylated DNA-protein cysteine methyltransferase, C-terminal domain"/>
    <property type="match status" value="1"/>
</dbReference>
<keyword evidence="9" id="KW-0010">Activator</keyword>
<dbReference type="InterPro" id="IPR018062">
    <property type="entry name" value="HTH_AraC-typ_CS"/>
</dbReference>
<dbReference type="InterPro" id="IPR018060">
    <property type="entry name" value="HTH_AraC"/>
</dbReference>
<evidence type="ECO:0000256" key="6">
    <source>
        <dbReference type="ARBA" id="ARBA00022833"/>
    </source>
</evidence>
<comment type="catalytic activity">
    <reaction evidence="12">
        <text>a 6-O-methyl-2'-deoxyguanosine in DNA + L-cysteinyl-[protein] = S-methyl-L-cysteinyl-[protein] + a 2'-deoxyguanosine in DNA</text>
        <dbReference type="Rhea" id="RHEA:24000"/>
        <dbReference type="Rhea" id="RHEA-COMP:10131"/>
        <dbReference type="Rhea" id="RHEA-COMP:10132"/>
        <dbReference type="Rhea" id="RHEA-COMP:11367"/>
        <dbReference type="Rhea" id="RHEA-COMP:11368"/>
        <dbReference type="ChEBI" id="CHEBI:29950"/>
        <dbReference type="ChEBI" id="CHEBI:82612"/>
        <dbReference type="ChEBI" id="CHEBI:85445"/>
        <dbReference type="ChEBI" id="CHEBI:85448"/>
        <dbReference type="EC" id="2.1.1.63"/>
    </reaction>
</comment>
<dbReference type="SUPFAM" id="SSF46689">
    <property type="entry name" value="Homeodomain-like"/>
    <property type="match status" value="1"/>
</dbReference>
<dbReference type="SUPFAM" id="SSF53155">
    <property type="entry name" value="Methylated DNA-protein cysteine methyltransferase domain"/>
    <property type="match status" value="1"/>
</dbReference>
<keyword evidence="11" id="KW-0234">DNA repair</keyword>
<evidence type="ECO:0000256" key="13">
    <source>
        <dbReference type="PIRSR" id="PIRSR000409-1"/>
    </source>
</evidence>
<dbReference type="InterPro" id="IPR009057">
    <property type="entry name" value="Homeodomain-like_sf"/>
</dbReference>
<dbReference type="NCBIfam" id="TIGR00589">
    <property type="entry name" value="ogt"/>
    <property type="match status" value="1"/>
</dbReference>
<dbReference type="GO" id="GO:0003700">
    <property type="term" value="F:DNA-binding transcription factor activity"/>
    <property type="evidence" value="ECO:0007669"/>
    <property type="project" value="InterPro"/>
</dbReference>
<feature type="binding site" evidence="14">
    <location>
        <position position="73"/>
    </location>
    <ligand>
        <name>Zn(2+)</name>
        <dbReference type="ChEBI" id="CHEBI:29105"/>
    </ligand>
</feature>
<dbReference type="InterPro" id="IPR036217">
    <property type="entry name" value="MethylDNA_cys_MeTrfase_DNAb"/>
</dbReference>
<dbReference type="Gene3D" id="3.40.10.10">
    <property type="entry name" value="DNA Methylphosphotriester Repair Domain"/>
    <property type="match status" value="1"/>
</dbReference>
<evidence type="ECO:0000256" key="5">
    <source>
        <dbReference type="ARBA" id="ARBA00022763"/>
    </source>
</evidence>
<dbReference type="PANTHER" id="PTHR10815">
    <property type="entry name" value="METHYLATED-DNA--PROTEIN-CYSTEINE METHYLTRANSFERASE"/>
    <property type="match status" value="1"/>
</dbReference>
<dbReference type="InterPro" id="IPR014048">
    <property type="entry name" value="MethylDNA_cys_MeTrfase_DNA-bd"/>
</dbReference>
<dbReference type="Pfam" id="PF02805">
    <property type="entry name" value="Ada_Zn_binding"/>
    <property type="match status" value="1"/>
</dbReference>
<dbReference type="PIRSF" id="PIRSF000409">
    <property type="entry name" value="Ada"/>
    <property type="match status" value="1"/>
</dbReference>
<evidence type="ECO:0000256" key="9">
    <source>
        <dbReference type="ARBA" id="ARBA00023159"/>
    </source>
</evidence>
<dbReference type="GO" id="GO:0043565">
    <property type="term" value="F:sequence-specific DNA binding"/>
    <property type="evidence" value="ECO:0007669"/>
    <property type="project" value="InterPro"/>
</dbReference>
<evidence type="ECO:0000256" key="12">
    <source>
        <dbReference type="ARBA" id="ARBA00049348"/>
    </source>
</evidence>
<comment type="cofactor">
    <cofactor evidence="14">
        <name>Zn(2+)</name>
        <dbReference type="ChEBI" id="CHEBI:29105"/>
    </cofactor>
    <text evidence="14">Binds 1 zinc ion per subunit.</text>
</comment>
<sequence length="357" mass="38902">MRESDKKPLSTINDPRWQKITARDKSADGQFWYSVITTGIYCRPSCPSRAPKPSNVTLHDTLESARASGCRPCKRCNPDGGSTDAANAALIEQACRLIETSEVPLSLEALANAINLSPAYFHRLFKAQTGLTPKSYASAHRARRVRDGLSLGLKVTDVLYDAGFKSNGRFYAQSSAMLGMIPKHYRKGGLHEVLYFAVAECSLGTVLVASSAKGVASILLGDDPDTLVRDLQDRFPKAELIGADADYEQSIAKVIGFIEDPKRGLDLPLDVRGTAFQQRVWQALRQIPAGETATYAEVAQKIGQPTATRAVAGACAANHIAIAIPCHRVIRNDGSLSGYRWGVDRKRSLLSREEKDK</sequence>
<evidence type="ECO:0000313" key="16">
    <source>
        <dbReference type="EMBL" id="OUI96064.1"/>
    </source>
</evidence>
<feature type="active site" description="Nucleophile; methyl group acceptor from methylphosphotriester" evidence="13">
    <location>
        <position position="42"/>
    </location>
</feature>
<keyword evidence="6 14" id="KW-0862">Zinc</keyword>
<dbReference type="Gene3D" id="1.10.10.60">
    <property type="entry name" value="Homeodomain-like"/>
    <property type="match status" value="1"/>
</dbReference>
<dbReference type="GO" id="GO:0032259">
    <property type="term" value="P:methylation"/>
    <property type="evidence" value="ECO:0007669"/>
    <property type="project" value="UniProtKB-KW"/>
</dbReference>
<evidence type="ECO:0000259" key="15">
    <source>
        <dbReference type="PROSITE" id="PS01124"/>
    </source>
</evidence>
<feature type="domain" description="HTH araC/xylS-type" evidence="15">
    <location>
        <begin position="92"/>
        <end position="188"/>
    </location>
</feature>
<evidence type="ECO:0000256" key="3">
    <source>
        <dbReference type="ARBA" id="ARBA00022679"/>
    </source>
</evidence>
<evidence type="ECO:0000256" key="8">
    <source>
        <dbReference type="ARBA" id="ARBA00023125"/>
    </source>
</evidence>